<evidence type="ECO:0000256" key="1">
    <source>
        <dbReference type="SAM" id="Coils"/>
    </source>
</evidence>
<dbReference type="AlphaFoldDB" id="A0A1Z4LQI3"/>
<evidence type="ECO:0000313" key="2">
    <source>
        <dbReference type="EMBL" id="BAY83477.1"/>
    </source>
</evidence>
<gene>
    <name evidence="2" type="ORF">NIES267_29660</name>
</gene>
<name>A0A1Z4LQI3_9CYAN</name>
<proteinExistence type="predicted"/>
<dbReference type="OrthoDB" id="484549at2"/>
<protein>
    <submittedName>
        <fullName evidence="2">Uncharacterized protein</fullName>
    </submittedName>
</protein>
<keyword evidence="1" id="KW-0175">Coiled coil</keyword>
<organism evidence="2 3">
    <name type="scientific">Calothrix parasitica NIES-267</name>
    <dbReference type="NCBI Taxonomy" id="1973488"/>
    <lineage>
        <taxon>Bacteria</taxon>
        <taxon>Bacillati</taxon>
        <taxon>Cyanobacteriota</taxon>
        <taxon>Cyanophyceae</taxon>
        <taxon>Nostocales</taxon>
        <taxon>Calotrichaceae</taxon>
        <taxon>Calothrix</taxon>
    </lineage>
</organism>
<sequence>MQDIRAEIAVIRSQINQLRREGASLCVNITPSEDDDSSPQAIAEAYRRQARENPQLFAELKGIDDAITALEFQLAEKENRLKKSRSGYITRLSEQIEQLEEAKTKAKTHAERINQLAAELATEIHSLKTCADNLTPLYWQVYYKPFITGFKTISVPYVRSDGDVWTIVNRVV</sequence>
<dbReference type="EMBL" id="AP018227">
    <property type="protein sequence ID" value="BAY83477.1"/>
    <property type="molecule type" value="Genomic_DNA"/>
</dbReference>
<accession>A0A1Z4LQI3</accession>
<keyword evidence="3" id="KW-1185">Reference proteome</keyword>
<feature type="coiled-coil region" evidence="1">
    <location>
        <begin position="89"/>
        <end position="119"/>
    </location>
</feature>
<reference evidence="2 3" key="1">
    <citation type="submission" date="2017-06" db="EMBL/GenBank/DDBJ databases">
        <title>Genome sequencing of cyanobaciteial culture collection at National Institute for Environmental Studies (NIES).</title>
        <authorList>
            <person name="Hirose Y."/>
            <person name="Shimura Y."/>
            <person name="Fujisawa T."/>
            <person name="Nakamura Y."/>
            <person name="Kawachi M."/>
        </authorList>
    </citation>
    <scope>NUCLEOTIDE SEQUENCE [LARGE SCALE GENOMIC DNA]</scope>
    <source>
        <strain evidence="2 3">NIES-267</strain>
    </source>
</reference>
<dbReference type="Proteomes" id="UP000218418">
    <property type="component" value="Chromosome"/>
</dbReference>
<evidence type="ECO:0000313" key="3">
    <source>
        <dbReference type="Proteomes" id="UP000218418"/>
    </source>
</evidence>